<dbReference type="Pfam" id="PF06429">
    <property type="entry name" value="Flg_bbr_C"/>
    <property type="match status" value="1"/>
</dbReference>
<name>A0A927G040_9HYPH</name>
<evidence type="ECO:0000313" key="3">
    <source>
        <dbReference type="EMBL" id="MBD8067281.1"/>
    </source>
</evidence>
<dbReference type="AlphaFoldDB" id="A0A927G040"/>
<accession>A0A927G040</accession>
<comment type="caution">
    <text evidence="3">The sequence shown here is derived from an EMBL/GenBank/DDBJ whole genome shotgun (WGS) entry which is preliminary data.</text>
</comment>
<organism evidence="3 4">
    <name type="scientific">Devosia oryzisoli</name>
    <dbReference type="NCBI Taxonomy" id="2774138"/>
    <lineage>
        <taxon>Bacteria</taxon>
        <taxon>Pseudomonadati</taxon>
        <taxon>Pseudomonadota</taxon>
        <taxon>Alphaproteobacteria</taxon>
        <taxon>Hyphomicrobiales</taxon>
        <taxon>Devosiaceae</taxon>
        <taxon>Devosia</taxon>
    </lineage>
</organism>
<dbReference type="RefSeq" id="WP_191778207.1">
    <property type="nucleotide sequence ID" value="NZ_JACYFU010000006.1"/>
</dbReference>
<keyword evidence="4" id="KW-1185">Reference proteome</keyword>
<dbReference type="InterPro" id="IPR010930">
    <property type="entry name" value="Flg_bb/hook_C_dom"/>
</dbReference>
<evidence type="ECO:0000313" key="4">
    <source>
        <dbReference type="Proteomes" id="UP000654108"/>
    </source>
</evidence>
<protein>
    <recommendedName>
        <fullName evidence="2">Flagellar basal-body/hook protein C-terminal domain-containing protein</fullName>
    </recommendedName>
</protein>
<dbReference type="Proteomes" id="UP000654108">
    <property type="component" value="Unassembled WGS sequence"/>
</dbReference>
<evidence type="ECO:0000256" key="1">
    <source>
        <dbReference type="ARBA" id="ARBA00009677"/>
    </source>
</evidence>
<comment type="similarity">
    <text evidence="1">Belongs to the flagella basal body rod proteins family.</text>
</comment>
<feature type="domain" description="Flagellar basal-body/hook protein C-terminal" evidence="2">
    <location>
        <begin position="36"/>
        <end position="72"/>
    </location>
</feature>
<gene>
    <name evidence="3" type="ORF">IC608_17565</name>
</gene>
<reference evidence="3" key="1">
    <citation type="submission" date="2020-09" db="EMBL/GenBank/DDBJ databases">
        <title>Genome seq and assembly of Devosia sp.</title>
        <authorList>
            <person name="Chhetri G."/>
        </authorList>
    </citation>
    <scope>NUCLEOTIDE SEQUENCE</scope>
    <source>
        <strain evidence="3">PTR5</strain>
    </source>
</reference>
<dbReference type="EMBL" id="JACYFU010000006">
    <property type="protein sequence ID" value="MBD8067281.1"/>
    <property type="molecule type" value="Genomic_DNA"/>
</dbReference>
<sequence>MSLSSLAIGATGMRLATDRFETSAARIARLGTGQGNVDVSAEMVNVLEAKADFTASAKIVRVASDMSESLLDILA</sequence>
<evidence type="ECO:0000259" key="2">
    <source>
        <dbReference type="Pfam" id="PF06429"/>
    </source>
</evidence>
<proteinExistence type="inferred from homology"/>